<organism evidence="5 6">
    <name type="scientific">Thermosipho ferrireducens</name>
    <dbReference type="NCBI Taxonomy" id="2571116"/>
    <lineage>
        <taxon>Bacteria</taxon>
        <taxon>Thermotogati</taxon>
        <taxon>Thermotogota</taxon>
        <taxon>Thermotogae</taxon>
        <taxon>Thermotogales</taxon>
        <taxon>Fervidobacteriaceae</taxon>
        <taxon>Thermosipho</taxon>
    </lineage>
</organism>
<feature type="domain" description="N-acetyltransferase" evidence="4">
    <location>
        <begin position="1"/>
        <end position="136"/>
    </location>
</feature>
<dbReference type="CDD" id="cd04301">
    <property type="entry name" value="NAT_SF"/>
    <property type="match status" value="1"/>
</dbReference>
<keyword evidence="6" id="KW-1185">Reference proteome</keyword>
<keyword evidence="2" id="KW-0012">Acyltransferase</keyword>
<dbReference type="EMBL" id="CP071446">
    <property type="protein sequence ID" value="QTA37485.1"/>
    <property type="molecule type" value="Genomic_DNA"/>
</dbReference>
<sequence>MLFEISENEKVEIAPSDLIYFSETRYLKTQRRIVLNFIESEKVIGFVTFDMRYFNKNAYITYYLLPEKRGMGKGKEMLRKAIEFAFKELNLRRLTAEVYDYNVSSKKVLEKLGFVVEGVVREGKYHEGKYYNIIIYGLLKGEWKI</sequence>
<dbReference type="InterPro" id="IPR000182">
    <property type="entry name" value="GNAT_dom"/>
</dbReference>
<dbReference type="PANTHER" id="PTHR43792:SF8">
    <property type="entry name" value="[RIBOSOMAL PROTEIN US5]-ALANINE N-ACETYLTRANSFERASE"/>
    <property type="match status" value="1"/>
</dbReference>
<evidence type="ECO:0000313" key="6">
    <source>
        <dbReference type="Proteomes" id="UP000671862"/>
    </source>
</evidence>
<accession>A0ABX7S8Q3</accession>
<dbReference type="RefSeq" id="WP_207566210.1">
    <property type="nucleotide sequence ID" value="NZ_CP071446.1"/>
</dbReference>
<dbReference type="PROSITE" id="PS51186">
    <property type="entry name" value="GNAT"/>
    <property type="match status" value="1"/>
</dbReference>
<reference evidence="5 6" key="1">
    <citation type="submission" date="2021-03" db="EMBL/GenBank/DDBJ databases">
        <title>Thermosipho ferrireducens sp.nov., an anaerobic thermophilic iron-reducing bacterium isolated from a deep-sea hydrothermal sulfide deposits.</title>
        <authorList>
            <person name="Zeng X."/>
            <person name="Chen Y."/>
            <person name="Shao Z."/>
        </authorList>
    </citation>
    <scope>NUCLEOTIDE SEQUENCE [LARGE SCALE GENOMIC DNA]</scope>
    <source>
        <strain evidence="5 6">JL129W03</strain>
    </source>
</reference>
<keyword evidence="1" id="KW-0808">Transferase</keyword>
<evidence type="ECO:0000313" key="5">
    <source>
        <dbReference type="EMBL" id="QTA37485.1"/>
    </source>
</evidence>
<dbReference type="InterPro" id="IPR051531">
    <property type="entry name" value="N-acetyltransferase"/>
</dbReference>
<evidence type="ECO:0000256" key="1">
    <source>
        <dbReference type="ARBA" id="ARBA00022679"/>
    </source>
</evidence>
<dbReference type="Proteomes" id="UP000671862">
    <property type="component" value="Chromosome"/>
</dbReference>
<dbReference type="PANTHER" id="PTHR43792">
    <property type="entry name" value="GNAT FAMILY, PUTATIVE (AFU_ORTHOLOGUE AFUA_3G00765)-RELATED-RELATED"/>
    <property type="match status" value="1"/>
</dbReference>
<dbReference type="InterPro" id="IPR016181">
    <property type="entry name" value="Acyl_CoA_acyltransferase"/>
</dbReference>
<gene>
    <name evidence="5" type="ORF">JYK00_07040</name>
</gene>
<evidence type="ECO:0000256" key="3">
    <source>
        <dbReference type="ARBA" id="ARBA00038502"/>
    </source>
</evidence>
<comment type="similarity">
    <text evidence="3">Belongs to the acetyltransferase family. RimJ subfamily.</text>
</comment>
<name>A0ABX7S8Q3_9BACT</name>
<proteinExistence type="inferred from homology"/>
<dbReference type="SUPFAM" id="SSF55729">
    <property type="entry name" value="Acyl-CoA N-acyltransferases (Nat)"/>
    <property type="match status" value="1"/>
</dbReference>
<dbReference type="Pfam" id="PF00583">
    <property type="entry name" value="Acetyltransf_1"/>
    <property type="match status" value="1"/>
</dbReference>
<evidence type="ECO:0000256" key="2">
    <source>
        <dbReference type="ARBA" id="ARBA00023315"/>
    </source>
</evidence>
<evidence type="ECO:0000259" key="4">
    <source>
        <dbReference type="PROSITE" id="PS51186"/>
    </source>
</evidence>
<dbReference type="Gene3D" id="3.40.630.30">
    <property type="match status" value="1"/>
</dbReference>
<protein>
    <submittedName>
        <fullName evidence="5">GNAT family N-acetyltransferase</fullName>
    </submittedName>
</protein>